<dbReference type="Proteomes" id="UP000321121">
    <property type="component" value="Unassembled WGS sequence"/>
</dbReference>
<dbReference type="Gene3D" id="1.10.287.460">
    <property type="entry name" value="Peptidyl-prolyl cis-trans isomerase, FKBP-type, N-terminal domain"/>
    <property type="match status" value="1"/>
</dbReference>
<reference evidence="11 12" key="1">
    <citation type="submission" date="2019-07" db="EMBL/GenBank/DDBJ databases">
        <title>Whole genome shotgun sequence of Halomonas halophila NBRC 102604.</title>
        <authorList>
            <person name="Hosoyama A."/>
            <person name="Uohara A."/>
            <person name="Ohji S."/>
            <person name="Ichikawa N."/>
        </authorList>
    </citation>
    <scope>NUCLEOTIDE SEQUENCE [LARGE SCALE GENOMIC DNA]</scope>
    <source>
        <strain evidence="11 12">NBRC 102604</strain>
    </source>
</reference>
<organism evidence="11 12">
    <name type="scientific">Halomonas halophila</name>
    <dbReference type="NCBI Taxonomy" id="29573"/>
    <lineage>
        <taxon>Bacteria</taxon>
        <taxon>Pseudomonadati</taxon>
        <taxon>Pseudomonadota</taxon>
        <taxon>Gammaproteobacteria</taxon>
        <taxon>Oceanospirillales</taxon>
        <taxon>Halomonadaceae</taxon>
        <taxon>Halomonas</taxon>
    </lineage>
</organism>
<gene>
    <name evidence="11" type="primary">mip</name>
    <name evidence="11" type="ORF">HHA04nite_22710</name>
</gene>
<feature type="coiled-coil region" evidence="8">
    <location>
        <begin position="84"/>
        <end position="114"/>
    </location>
</feature>
<dbReference type="InterPro" id="IPR008104">
    <property type="entry name" value="INFPOTNTIATR"/>
</dbReference>
<dbReference type="InterPro" id="IPR046357">
    <property type="entry name" value="PPIase_dom_sf"/>
</dbReference>
<keyword evidence="12" id="KW-1185">Reference proteome</keyword>
<dbReference type="InterPro" id="IPR036944">
    <property type="entry name" value="PPIase_FKBP_N_sf"/>
</dbReference>
<dbReference type="Gene3D" id="3.10.50.40">
    <property type="match status" value="1"/>
</dbReference>
<dbReference type="RefSeq" id="WP_146909391.1">
    <property type="nucleotide sequence ID" value="NZ_BJUS01000027.1"/>
</dbReference>
<proteinExistence type="inferred from homology"/>
<feature type="domain" description="PPIase FKBP-type" evidence="10">
    <location>
        <begin position="141"/>
        <end position="226"/>
    </location>
</feature>
<dbReference type="PRINTS" id="PR01730">
    <property type="entry name" value="INFPOTNTIATR"/>
</dbReference>
<sequence>MKRLLTTASLTALLTAAPLALAAPETDGEKLGYSLGVTLGKSIQQDVSDLDVDAFTQAVRDVFDDNELEMTEDEMNATMQAFQQQAMQQRAAEAQQLAEENQAAGEAYQAENAEKDDVNVTASGLQYREIESGDGASPSDGDTVKVNYEGQLIDGTVFDSSYERGEPVSFQVGQVIEGWQEALKLMSVGDTWEVVIPAELGYGSRGQGPIGPNETLVFKVELLDVNPDNAEG</sequence>
<dbReference type="PROSITE" id="PS50059">
    <property type="entry name" value="FKBP_PPIASE"/>
    <property type="match status" value="1"/>
</dbReference>
<dbReference type="SUPFAM" id="SSF54534">
    <property type="entry name" value="FKBP-like"/>
    <property type="match status" value="1"/>
</dbReference>
<keyword evidence="8" id="KW-0175">Coiled coil</keyword>
<evidence type="ECO:0000256" key="2">
    <source>
        <dbReference type="ARBA" id="ARBA00006577"/>
    </source>
</evidence>
<comment type="catalytic activity">
    <reaction evidence="1 6 7">
        <text>[protein]-peptidylproline (omega=180) = [protein]-peptidylproline (omega=0)</text>
        <dbReference type="Rhea" id="RHEA:16237"/>
        <dbReference type="Rhea" id="RHEA-COMP:10747"/>
        <dbReference type="Rhea" id="RHEA-COMP:10748"/>
        <dbReference type="ChEBI" id="CHEBI:83833"/>
        <dbReference type="ChEBI" id="CHEBI:83834"/>
        <dbReference type="EC" id="5.2.1.8"/>
    </reaction>
</comment>
<dbReference type="PANTHER" id="PTHR43811:SF19">
    <property type="entry name" value="39 KDA FK506-BINDING NUCLEAR PROTEIN"/>
    <property type="match status" value="1"/>
</dbReference>
<evidence type="ECO:0000259" key="10">
    <source>
        <dbReference type="PROSITE" id="PS50059"/>
    </source>
</evidence>
<evidence type="ECO:0000256" key="7">
    <source>
        <dbReference type="RuleBase" id="RU003915"/>
    </source>
</evidence>
<dbReference type="InterPro" id="IPR001179">
    <property type="entry name" value="PPIase_FKBP_dom"/>
</dbReference>
<evidence type="ECO:0000256" key="1">
    <source>
        <dbReference type="ARBA" id="ARBA00000971"/>
    </source>
</evidence>
<evidence type="ECO:0000256" key="4">
    <source>
        <dbReference type="ARBA" id="ARBA00023110"/>
    </source>
</evidence>
<dbReference type="InterPro" id="IPR000774">
    <property type="entry name" value="PPIase_FKBP_N"/>
</dbReference>
<dbReference type="EMBL" id="BJUS01000027">
    <property type="protein sequence ID" value="GEK73727.1"/>
    <property type="molecule type" value="Genomic_DNA"/>
</dbReference>
<evidence type="ECO:0000256" key="9">
    <source>
        <dbReference type="SAM" id="SignalP"/>
    </source>
</evidence>
<name>A0ABQ0U5P7_9GAMM</name>
<feature type="signal peptide" evidence="9">
    <location>
        <begin position="1"/>
        <end position="22"/>
    </location>
</feature>
<keyword evidence="5 6" id="KW-0413">Isomerase</keyword>
<evidence type="ECO:0000256" key="3">
    <source>
        <dbReference type="ARBA" id="ARBA00022729"/>
    </source>
</evidence>
<protein>
    <recommendedName>
        <fullName evidence="7">Peptidyl-prolyl cis-trans isomerase</fullName>
        <ecNumber evidence="7">5.2.1.8</ecNumber>
    </recommendedName>
</protein>
<dbReference type="EC" id="5.2.1.8" evidence="7"/>
<accession>A0ABQ0U5P7</accession>
<dbReference type="Pfam" id="PF01346">
    <property type="entry name" value="FKBP_N"/>
    <property type="match status" value="1"/>
</dbReference>
<evidence type="ECO:0000256" key="8">
    <source>
        <dbReference type="SAM" id="Coils"/>
    </source>
</evidence>
<comment type="similarity">
    <text evidence="2 7">Belongs to the FKBP-type PPIase family.</text>
</comment>
<feature type="chain" id="PRO_5045593781" description="Peptidyl-prolyl cis-trans isomerase" evidence="9">
    <location>
        <begin position="23"/>
        <end position="232"/>
    </location>
</feature>
<comment type="caution">
    <text evidence="11">The sequence shown here is derived from an EMBL/GenBank/DDBJ whole genome shotgun (WGS) entry which is preliminary data.</text>
</comment>
<evidence type="ECO:0000313" key="12">
    <source>
        <dbReference type="Proteomes" id="UP000321121"/>
    </source>
</evidence>
<evidence type="ECO:0000256" key="6">
    <source>
        <dbReference type="PROSITE-ProRule" id="PRU00277"/>
    </source>
</evidence>
<evidence type="ECO:0000256" key="5">
    <source>
        <dbReference type="ARBA" id="ARBA00023235"/>
    </source>
</evidence>
<keyword evidence="4 6" id="KW-0697">Rotamase</keyword>
<dbReference type="Pfam" id="PF00254">
    <property type="entry name" value="FKBP_C"/>
    <property type="match status" value="1"/>
</dbReference>
<dbReference type="PANTHER" id="PTHR43811">
    <property type="entry name" value="FKBP-TYPE PEPTIDYL-PROLYL CIS-TRANS ISOMERASE FKPA"/>
    <property type="match status" value="1"/>
</dbReference>
<evidence type="ECO:0000313" key="11">
    <source>
        <dbReference type="EMBL" id="GEK73727.1"/>
    </source>
</evidence>
<keyword evidence="3 9" id="KW-0732">Signal</keyword>